<dbReference type="EMBL" id="AVPJ01000008">
    <property type="protein sequence ID" value="KGN32191.1"/>
    <property type="molecule type" value="Genomic_DNA"/>
</dbReference>
<protein>
    <recommendedName>
        <fullName evidence="4">Autoinducer 2 import ATP-binding protein LsrA</fullName>
        <ecNumber evidence="8">7.6.2.13</ecNumber>
    </recommendedName>
</protein>
<keyword evidence="5" id="KW-0547">Nucleotide-binding</keyword>
<accession>A0A0A0J9A2</accession>
<evidence type="ECO:0000259" key="10">
    <source>
        <dbReference type="PROSITE" id="PS50893"/>
    </source>
</evidence>
<gene>
    <name evidence="11" type="ORF">N802_11115</name>
</gene>
<dbReference type="RefSeq" id="WP_052109870.1">
    <property type="nucleotide sequence ID" value="NZ_AVPJ01000008.1"/>
</dbReference>
<name>A0A0A0J9A2_9MICO</name>
<evidence type="ECO:0000313" key="11">
    <source>
        <dbReference type="EMBL" id="KGN32191.1"/>
    </source>
</evidence>
<evidence type="ECO:0000256" key="2">
    <source>
        <dbReference type="ARBA" id="ARBA00009404"/>
    </source>
</evidence>
<comment type="subcellular location">
    <subcellularLocation>
        <location evidence="1">Cell inner membrane</location>
        <topology evidence="1">Peripheral membrane protein</topology>
    </subcellularLocation>
</comment>
<dbReference type="GO" id="GO:0016887">
    <property type="term" value="F:ATP hydrolysis activity"/>
    <property type="evidence" value="ECO:0007669"/>
    <property type="project" value="InterPro"/>
</dbReference>
<sequence>MEVLVQAAGVHQYRGVRHVLKGVDLTIHRGEIVGLIGQNGSGKSTLIQVLSGILRPELGRIDLAGEFYRPESVDAARAAGVSVIEQDFESPAGQTVAEAMYRHTFMAGRPHAELLEPAKAVMARTQFEVDLDAITDTLDPAEQAIVEVLRVLAEEAQLVVFDEASSMLHEIDIVQLHAAARRLRDHGCAVLYVAHRLEEVVAISDRVAVMRQGQIVSVVDAREATVDGLAHAMLQRPIGAAAARDKGPLGDVRLAVQGLSVGKRLKDVAVDLRVGEVLGVVGLRESGAHELIEAVAGVRPSASGSVHLNGEQLGSLHDAGDRIRYLPSNALQDDEKISDLLASGAKGETELARLRHAVAVAHHLELSTSDIQGPMKSLSGGDRQKVSVAETLASGADVIVLNHPTRGVDVGVKDRVHSLIRDLVDDGTSVVFFASNVEELLAHSDRVAVVHDGQIVAVLDPAEVDEDIVMDYAAYGEVTQRQARGA</sequence>
<organism evidence="11 12">
    <name type="scientific">Knoellia sinensis KCTC 19936</name>
    <dbReference type="NCBI Taxonomy" id="1385520"/>
    <lineage>
        <taxon>Bacteria</taxon>
        <taxon>Bacillati</taxon>
        <taxon>Actinomycetota</taxon>
        <taxon>Actinomycetes</taxon>
        <taxon>Micrococcales</taxon>
        <taxon>Intrasporangiaceae</taxon>
        <taxon>Knoellia</taxon>
    </lineage>
</organism>
<keyword evidence="12" id="KW-1185">Reference proteome</keyword>
<dbReference type="PROSITE" id="PS50893">
    <property type="entry name" value="ABC_TRANSPORTER_2"/>
    <property type="match status" value="2"/>
</dbReference>
<comment type="subunit">
    <text evidence="3">The complex is composed of two ATP-binding proteins (LsrA), two transmembrane proteins (LsrC and LsrD) and a solute-binding protein (LsrB).</text>
</comment>
<dbReference type="STRING" id="1385520.N802_11115"/>
<evidence type="ECO:0000256" key="3">
    <source>
        <dbReference type="ARBA" id="ARBA00011262"/>
    </source>
</evidence>
<evidence type="ECO:0000256" key="9">
    <source>
        <dbReference type="ARBA" id="ARBA00034076"/>
    </source>
</evidence>
<dbReference type="SMART" id="SM00382">
    <property type="entry name" value="AAA"/>
    <property type="match status" value="2"/>
</dbReference>
<feature type="domain" description="ABC transporter" evidence="10">
    <location>
        <begin position="249"/>
        <end position="477"/>
    </location>
</feature>
<keyword evidence="6" id="KW-0067">ATP-binding</keyword>
<dbReference type="Pfam" id="PF00005">
    <property type="entry name" value="ABC_tran"/>
    <property type="match status" value="2"/>
</dbReference>
<dbReference type="GO" id="GO:0005524">
    <property type="term" value="F:ATP binding"/>
    <property type="evidence" value="ECO:0007669"/>
    <property type="project" value="UniProtKB-KW"/>
</dbReference>
<evidence type="ECO:0000256" key="7">
    <source>
        <dbReference type="ARBA" id="ARBA00023747"/>
    </source>
</evidence>
<comment type="similarity">
    <text evidence="2">Belongs to the ABC transporter superfamily. AI-2 autoinducer porter (TC 3.A.1.2.8) family.</text>
</comment>
<evidence type="ECO:0000256" key="8">
    <source>
        <dbReference type="ARBA" id="ARBA00023798"/>
    </source>
</evidence>
<feature type="domain" description="ABC transporter" evidence="10">
    <location>
        <begin position="5"/>
        <end position="237"/>
    </location>
</feature>
<dbReference type="InterPro" id="IPR017871">
    <property type="entry name" value="ABC_transporter-like_CS"/>
</dbReference>
<dbReference type="GO" id="GO:0005886">
    <property type="term" value="C:plasma membrane"/>
    <property type="evidence" value="ECO:0007669"/>
    <property type="project" value="UniProtKB-SubCell"/>
</dbReference>
<reference evidence="11 12" key="1">
    <citation type="submission" date="2013-08" db="EMBL/GenBank/DDBJ databases">
        <title>The genome sequence of Knoellia sinensis.</title>
        <authorList>
            <person name="Zhu W."/>
            <person name="Wang G."/>
        </authorList>
    </citation>
    <scope>NUCLEOTIDE SEQUENCE [LARGE SCALE GENOMIC DNA]</scope>
    <source>
        <strain evidence="11 12">KCTC 19936</strain>
    </source>
</reference>
<dbReference type="InterPro" id="IPR003593">
    <property type="entry name" value="AAA+_ATPase"/>
</dbReference>
<dbReference type="SUPFAM" id="SSF52540">
    <property type="entry name" value="P-loop containing nucleoside triphosphate hydrolases"/>
    <property type="match status" value="2"/>
</dbReference>
<evidence type="ECO:0000256" key="4">
    <source>
        <dbReference type="ARBA" id="ARBA00019459"/>
    </source>
</evidence>
<evidence type="ECO:0000256" key="1">
    <source>
        <dbReference type="ARBA" id="ARBA00004417"/>
    </source>
</evidence>
<dbReference type="InterPro" id="IPR003439">
    <property type="entry name" value="ABC_transporter-like_ATP-bd"/>
</dbReference>
<dbReference type="PANTHER" id="PTHR43790:SF2">
    <property type="entry name" value="AUTOINDUCER 2 IMPORT ATP-BINDING PROTEIN LSRA"/>
    <property type="match status" value="1"/>
</dbReference>
<evidence type="ECO:0000313" key="12">
    <source>
        <dbReference type="Proteomes" id="UP000030002"/>
    </source>
</evidence>
<dbReference type="PROSITE" id="PS00211">
    <property type="entry name" value="ABC_TRANSPORTER_1"/>
    <property type="match status" value="1"/>
</dbReference>
<comment type="caution">
    <text evidence="11">The sequence shown here is derived from an EMBL/GenBank/DDBJ whole genome shotgun (WGS) entry which is preliminary data.</text>
</comment>
<dbReference type="AlphaFoldDB" id="A0A0A0J9A2"/>
<proteinExistence type="inferred from homology"/>
<comment type="catalytic activity">
    <reaction evidence="9">
        <text>ATP + H2O + (2R,4S)-2-methyl-2,3,3,4-tetrahydroxytetrahydrofuran-[AI-2-binding protein]Side 1 = ADP + phosphate + (2R,4S)-2-methyl-2,3,3,4-tetrahydroxytetrahydrofuranSide 2 + [AI-2-binding protein]Side 1.</text>
        <dbReference type="EC" id="7.6.2.13"/>
    </reaction>
</comment>
<evidence type="ECO:0000256" key="5">
    <source>
        <dbReference type="ARBA" id="ARBA00022741"/>
    </source>
</evidence>
<dbReference type="eggNOG" id="COG1129">
    <property type="taxonomic scope" value="Bacteria"/>
</dbReference>
<comment type="function">
    <text evidence="7">Part of the ABC transporter complex LsrABCD involved in autoinducer 2 (AI-2) import. Responsible for energy coupling to the transport system.</text>
</comment>
<dbReference type="PANTHER" id="PTHR43790">
    <property type="entry name" value="CARBOHYDRATE TRANSPORT ATP-BINDING PROTEIN MG119-RELATED"/>
    <property type="match status" value="1"/>
</dbReference>
<dbReference type="InterPro" id="IPR027417">
    <property type="entry name" value="P-loop_NTPase"/>
</dbReference>
<dbReference type="EC" id="7.6.2.13" evidence="8"/>
<dbReference type="InterPro" id="IPR050107">
    <property type="entry name" value="ABC_carbohydrate_import_ATPase"/>
</dbReference>
<evidence type="ECO:0000256" key="6">
    <source>
        <dbReference type="ARBA" id="ARBA00022840"/>
    </source>
</evidence>
<dbReference type="Gene3D" id="3.40.50.300">
    <property type="entry name" value="P-loop containing nucleotide triphosphate hydrolases"/>
    <property type="match status" value="2"/>
</dbReference>
<dbReference type="Proteomes" id="UP000030002">
    <property type="component" value="Unassembled WGS sequence"/>
</dbReference>